<evidence type="ECO:0000256" key="9">
    <source>
        <dbReference type="ARBA" id="ARBA00022989"/>
    </source>
</evidence>
<feature type="transmembrane region" description="Helical" evidence="12">
    <location>
        <begin position="294"/>
        <end position="314"/>
    </location>
</feature>
<gene>
    <name evidence="13" type="ORF">NQ491_00240</name>
</gene>
<keyword evidence="3" id="KW-0813">Transport</keyword>
<feature type="transmembrane region" description="Helical" evidence="12">
    <location>
        <begin position="118"/>
        <end position="143"/>
    </location>
</feature>
<feature type="transmembrane region" description="Helical" evidence="12">
    <location>
        <begin position="340"/>
        <end position="363"/>
    </location>
</feature>
<dbReference type="PANTHER" id="PTHR43141:SF5">
    <property type="entry name" value="CYTOCHROME BD-I UBIQUINOL OXIDASE SUBUNIT 2"/>
    <property type="match status" value="1"/>
</dbReference>
<keyword evidence="7" id="KW-0479">Metal-binding</keyword>
<keyword evidence="8" id="KW-0249">Electron transport</keyword>
<dbReference type="InterPro" id="IPR003317">
    <property type="entry name" value="Cyt-d_oxidase_su2"/>
</dbReference>
<comment type="subcellular location">
    <subcellularLocation>
        <location evidence="1">Cell membrane</location>
        <topology evidence="1">Multi-pass membrane protein</topology>
    </subcellularLocation>
</comment>
<keyword evidence="6 12" id="KW-0812">Transmembrane</keyword>
<proteinExistence type="inferred from homology"/>
<protein>
    <submittedName>
        <fullName evidence="13">Cytochrome d ubiquinol oxidase subunit II</fullName>
    </submittedName>
</protein>
<evidence type="ECO:0000256" key="12">
    <source>
        <dbReference type="SAM" id="Phobius"/>
    </source>
</evidence>
<sequence>MDTVHIFLQHYWWFIISLLGALLVFLLFVQGGQAMLYTIGRTETERNLIVNSLGRKWELTFTTLVTFGGAFFASFPLFYSTSFGGAFYVWMLILLVFVIQAVSYEYRRKPSNFLGEKTFNAFLIVNGIAGTFLLGTAVGTLFFGAQFTVDRANFASTDGFNTISQWATPWYGLDALADPRNILLGLAVLFLSRVLGLLYFMNNIDEQSIFDRSRRHLRWNAAAFVATFVAFLVTLLLARGWAVDPASGRISEEPYKYLHNLLAMPVVFVLLVAGILSVLWGIAEGLFRRGRRGIWFAGAGTVLTVLCLLLTAGYNDTAYYPSLTDPQSSLTIYNSSSSRFTLYVMSIVSLLIPFVVAYIWYVWRSMNRVRISEKELGKEDHPY</sequence>
<evidence type="ECO:0000313" key="13">
    <source>
        <dbReference type="EMBL" id="UWN57243.1"/>
    </source>
</evidence>
<evidence type="ECO:0000256" key="2">
    <source>
        <dbReference type="ARBA" id="ARBA00007543"/>
    </source>
</evidence>
<feature type="transmembrane region" description="Helical" evidence="12">
    <location>
        <begin position="182"/>
        <end position="200"/>
    </location>
</feature>
<name>A0ABY5V039_9BACT</name>
<evidence type="ECO:0000256" key="8">
    <source>
        <dbReference type="ARBA" id="ARBA00022982"/>
    </source>
</evidence>
<dbReference type="Proteomes" id="UP001059295">
    <property type="component" value="Chromosome"/>
</dbReference>
<evidence type="ECO:0000256" key="3">
    <source>
        <dbReference type="ARBA" id="ARBA00022448"/>
    </source>
</evidence>
<evidence type="ECO:0000256" key="10">
    <source>
        <dbReference type="ARBA" id="ARBA00023004"/>
    </source>
</evidence>
<keyword evidence="4" id="KW-1003">Cell membrane</keyword>
<keyword evidence="14" id="KW-1185">Reference proteome</keyword>
<feature type="transmembrane region" description="Helical" evidence="12">
    <location>
        <begin position="12"/>
        <end position="39"/>
    </location>
</feature>
<feature type="transmembrane region" description="Helical" evidence="12">
    <location>
        <begin position="85"/>
        <end position="106"/>
    </location>
</feature>
<feature type="transmembrane region" description="Helical" evidence="12">
    <location>
        <begin position="59"/>
        <end position="79"/>
    </location>
</feature>
<evidence type="ECO:0000256" key="1">
    <source>
        <dbReference type="ARBA" id="ARBA00004651"/>
    </source>
</evidence>
<keyword evidence="5" id="KW-0349">Heme</keyword>
<feature type="transmembrane region" description="Helical" evidence="12">
    <location>
        <begin position="262"/>
        <end position="282"/>
    </location>
</feature>
<feature type="transmembrane region" description="Helical" evidence="12">
    <location>
        <begin position="221"/>
        <end position="242"/>
    </location>
</feature>
<evidence type="ECO:0000256" key="6">
    <source>
        <dbReference type="ARBA" id="ARBA00022692"/>
    </source>
</evidence>
<dbReference type="PANTHER" id="PTHR43141">
    <property type="entry name" value="CYTOCHROME BD2 SUBUNIT II"/>
    <property type="match status" value="1"/>
</dbReference>
<evidence type="ECO:0000256" key="5">
    <source>
        <dbReference type="ARBA" id="ARBA00022617"/>
    </source>
</evidence>
<accession>A0ABY5V039</accession>
<evidence type="ECO:0000256" key="4">
    <source>
        <dbReference type="ARBA" id="ARBA00022475"/>
    </source>
</evidence>
<organism evidence="13 14">
    <name type="scientific">Alistipes ihumii AP11</name>
    <dbReference type="NCBI Taxonomy" id="1211813"/>
    <lineage>
        <taxon>Bacteria</taxon>
        <taxon>Pseudomonadati</taxon>
        <taxon>Bacteroidota</taxon>
        <taxon>Bacteroidia</taxon>
        <taxon>Bacteroidales</taxon>
        <taxon>Rikenellaceae</taxon>
        <taxon>Alistipes</taxon>
    </lineage>
</organism>
<evidence type="ECO:0000313" key="14">
    <source>
        <dbReference type="Proteomes" id="UP001059295"/>
    </source>
</evidence>
<dbReference type="Pfam" id="PF02322">
    <property type="entry name" value="Cyt_bd_oxida_II"/>
    <property type="match status" value="1"/>
</dbReference>
<evidence type="ECO:0000256" key="11">
    <source>
        <dbReference type="ARBA" id="ARBA00023136"/>
    </source>
</evidence>
<dbReference type="RefSeq" id="WP_019245381.1">
    <property type="nucleotide sequence ID" value="NZ_CAPH01000007.1"/>
</dbReference>
<keyword evidence="9 12" id="KW-1133">Transmembrane helix</keyword>
<keyword evidence="11 12" id="KW-0472">Membrane</keyword>
<dbReference type="GeneID" id="82890116"/>
<evidence type="ECO:0000256" key="7">
    <source>
        <dbReference type="ARBA" id="ARBA00022723"/>
    </source>
</evidence>
<reference evidence="13" key="1">
    <citation type="journal article" date="2022" name="Cell">
        <title>Design, construction, and in vivo augmentation of a complex gut microbiome.</title>
        <authorList>
            <person name="Cheng A.G."/>
            <person name="Ho P.Y."/>
            <person name="Aranda-Diaz A."/>
            <person name="Jain S."/>
            <person name="Yu F.B."/>
            <person name="Meng X."/>
            <person name="Wang M."/>
            <person name="Iakiviak M."/>
            <person name="Nagashima K."/>
            <person name="Zhao A."/>
            <person name="Murugkar P."/>
            <person name="Patil A."/>
            <person name="Atabakhsh K."/>
            <person name="Weakley A."/>
            <person name="Yan J."/>
            <person name="Brumbaugh A.R."/>
            <person name="Higginbottom S."/>
            <person name="Dimas A."/>
            <person name="Shiver A.L."/>
            <person name="Deutschbauer A."/>
            <person name="Neff N."/>
            <person name="Sonnenburg J.L."/>
            <person name="Huang K.C."/>
            <person name="Fischbach M.A."/>
        </authorList>
    </citation>
    <scope>NUCLEOTIDE SEQUENCE</scope>
    <source>
        <strain evidence="13">AP11</strain>
    </source>
</reference>
<comment type="similarity">
    <text evidence="2">Belongs to the cytochrome ubiquinol oxidase subunit 2 family.</text>
</comment>
<dbReference type="EMBL" id="CP102294">
    <property type="protein sequence ID" value="UWN57243.1"/>
    <property type="molecule type" value="Genomic_DNA"/>
</dbReference>
<keyword evidence="10" id="KW-0408">Iron</keyword>